<dbReference type="AlphaFoldDB" id="A0A9D4D3I9"/>
<reference evidence="2" key="2">
    <citation type="submission" date="2020-11" db="EMBL/GenBank/DDBJ databases">
        <authorList>
            <person name="McCartney M.A."/>
            <person name="Auch B."/>
            <person name="Kono T."/>
            <person name="Mallez S."/>
            <person name="Becker A."/>
            <person name="Gohl D.M."/>
            <person name="Silverstein K.A.T."/>
            <person name="Koren S."/>
            <person name="Bechman K.B."/>
            <person name="Herman A."/>
            <person name="Abrahante J.E."/>
            <person name="Garbe J."/>
        </authorList>
    </citation>
    <scope>NUCLEOTIDE SEQUENCE</scope>
    <source>
        <strain evidence="2">Duluth1</strain>
        <tissue evidence="2">Whole animal</tissue>
    </source>
</reference>
<organism evidence="2 3">
    <name type="scientific">Dreissena polymorpha</name>
    <name type="common">Zebra mussel</name>
    <name type="synonym">Mytilus polymorpha</name>
    <dbReference type="NCBI Taxonomy" id="45954"/>
    <lineage>
        <taxon>Eukaryota</taxon>
        <taxon>Metazoa</taxon>
        <taxon>Spiralia</taxon>
        <taxon>Lophotrochozoa</taxon>
        <taxon>Mollusca</taxon>
        <taxon>Bivalvia</taxon>
        <taxon>Autobranchia</taxon>
        <taxon>Heteroconchia</taxon>
        <taxon>Euheterodonta</taxon>
        <taxon>Imparidentia</taxon>
        <taxon>Neoheterodontei</taxon>
        <taxon>Myida</taxon>
        <taxon>Dreissenoidea</taxon>
        <taxon>Dreissenidae</taxon>
        <taxon>Dreissena</taxon>
    </lineage>
</organism>
<evidence type="ECO:0000313" key="2">
    <source>
        <dbReference type="EMBL" id="KAH3737300.1"/>
    </source>
</evidence>
<evidence type="ECO:0000313" key="3">
    <source>
        <dbReference type="Proteomes" id="UP000828390"/>
    </source>
</evidence>
<name>A0A9D4D3I9_DREPO</name>
<dbReference type="Proteomes" id="UP000828390">
    <property type="component" value="Unassembled WGS sequence"/>
</dbReference>
<gene>
    <name evidence="2" type="ORF">DPMN_043883</name>
</gene>
<sequence>MIAFYSLIAFLNATLGWLGDRVGLTPPHHPALSFEVRTSKHNSSLPSTARPLL</sequence>
<dbReference type="EMBL" id="JAIWYP010000011">
    <property type="protein sequence ID" value="KAH3737300.1"/>
    <property type="molecule type" value="Genomic_DNA"/>
</dbReference>
<protein>
    <submittedName>
        <fullName evidence="2">Uncharacterized protein</fullName>
    </submittedName>
</protein>
<comment type="caution">
    <text evidence="2">The sequence shown here is derived from an EMBL/GenBank/DDBJ whole genome shotgun (WGS) entry which is preliminary data.</text>
</comment>
<reference evidence="2" key="1">
    <citation type="journal article" date="2019" name="bioRxiv">
        <title>The Genome of the Zebra Mussel, Dreissena polymorpha: A Resource for Invasive Species Research.</title>
        <authorList>
            <person name="McCartney M.A."/>
            <person name="Auch B."/>
            <person name="Kono T."/>
            <person name="Mallez S."/>
            <person name="Zhang Y."/>
            <person name="Obille A."/>
            <person name="Becker A."/>
            <person name="Abrahante J.E."/>
            <person name="Garbe J."/>
            <person name="Badalamenti J.P."/>
            <person name="Herman A."/>
            <person name="Mangelson H."/>
            <person name="Liachko I."/>
            <person name="Sullivan S."/>
            <person name="Sone E.D."/>
            <person name="Koren S."/>
            <person name="Silverstein K.A.T."/>
            <person name="Beckman K.B."/>
            <person name="Gohl D.M."/>
        </authorList>
    </citation>
    <scope>NUCLEOTIDE SEQUENCE</scope>
    <source>
        <strain evidence="2">Duluth1</strain>
        <tissue evidence="2">Whole animal</tissue>
    </source>
</reference>
<proteinExistence type="predicted"/>
<accession>A0A9D4D3I9</accession>
<feature type="chain" id="PRO_5039367416" evidence="1">
    <location>
        <begin position="17"/>
        <end position="53"/>
    </location>
</feature>
<evidence type="ECO:0000256" key="1">
    <source>
        <dbReference type="SAM" id="SignalP"/>
    </source>
</evidence>
<feature type="signal peptide" evidence="1">
    <location>
        <begin position="1"/>
        <end position="16"/>
    </location>
</feature>
<keyword evidence="1" id="KW-0732">Signal</keyword>
<keyword evidence="3" id="KW-1185">Reference proteome</keyword>